<keyword evidence="3" id="KW-1185">Reference proteome</keyword>
<keyword evidence="1" id="KW-1133">Transmembrane helix</keyword>
<dbReference type="RefSeq" id="WP_179727326.1">
    <property type="nucleotide sequence ID" value="NZ_BAABEF010000001.1"/>
</dbReference>
<organism evidence="2 3">
    <name type="scientific">Nocardioides kongjuensis</name>
    <dbReference type="NCBI Taxonomy" id="349522"/>
    <lineage>
        <taxon>Bacteria</taxon>
        <taxon>Bacillati</taxon>
        <taxon>Actinomycetota</taxon>
        <taxon>Actinomycetes</taxon>
        <taxon>Propionibacteriales</taxon>
        <taxon>Nocardioidaceae</taxon>
        <taxon>Nocardioides</taxon>
    </lineage>
</organism>
<comment type="caution">
    <text evidence="2">The sequence shown here is derived from an EMBL/GenBank/DDBJ whole genome shotgun (WGS) entry which is preliminary data.</text>
</comment>
<evidence type="ECO:0000256" key="1">
    <source>
        <dbReference type="SAM" id="Phobius"/>
    </source>
</evidence>
<evidence type="ECO:0000313" key="3">
    <source>
        <dbReference type="Proteomes" id="UP000582231"/>
    </source>
</evidence>
<sequence>MRAAFQGHWMAPGAFGGVPVWLVVEDGHLALLAPGHSPTGYIDVFRVPAHQARVSSAAQRITVTVAGRSYPVLARPIGRAIGPALGAAGAAAGLAGADLAQGRATAARAGNLAADASAFSRLGGPAFLAAARASGVPVRRVGCGVLLVLGFGVGLLVALLVTVITVAVVA</sequence>
<reference evidence="2 3" key="1">
    <citation type="submission" date="2020-07" db="EMBL/GenBank/DDBJ databases">
        <title>Sequencing the genomes of 1000 actinobacteria strains.</title>
        <authorList>
            <person name="Klenk H.-P."/>
        </authorList>
    </citation>
    <scope>NUCLEOTIDE SEQUENCE [LARGE SCALE GENOMIC DNA]</scope>
    <source>
        <strain evidence="2 3">DSM 19082</strain>
    </source>
</reference>
<dbReference type="AlphaFoldDB" id="A0A852RC55"/>
<gene>
    <name evidence="2" type="ORF">BJ958_002717</name>
</gene>
<dbReference type="EMBL" id="JACCBF010000001">
    <property type="protein sequence ID" value="NYD31171.1"/>
    <property type="molecule type" value="Genomic_DNA"/>
</dbReference>
<keyword evidence="1" id="KW-0472">Membrane</keyword>
<feature type="transmembrane region" description="Helical" evidence="1">
    <location>
        <begin position="141"/>
        <end position="169"/>
    </location>
</feature>
<proteinExistence type="predicted"/>
<protein>
    <submittedName>
        <fullName evidence="2">Uncharacterized protein</fullName>
    </submittedName>
</protein>
<evidence type="ECO:0000313" key="2">
    <source>
        <dbReference type="EMBL" id="NYD31171.1"/>
    </source>
</evidence>
<keyword evidence="1" id="KW-0812">Transmembrane</keyword>
<dbReference type="Proteomes" id="UP000582231">
    <property type="component" value="Unassembled WGS sequence"/>
</dbReference>
<accession>A0A852RC55</accession>
<name>A0A852RC55_9ACTN</name>